<proteinExistence type="predicted"/>
<dbReference type="AlphaFoldDB" id="A0A7J8VZL9"/>
<keyword evidence="3" id="KW-1185">Reference proteome</keyword>
<accession>A0A7J8VZL9</accession>
<gene>
    <name evidence="2" type="ORF">Goklo_001144</name>
</gene>
<evidence type="ECO:0000313" key="2">
    <source>
        <dbReference type="EMBL" id="MBA0668198.1"/>
    </source>
</evidence>
<organism evidence="2 3">
    <name type="scientific">Gossypium klotzschianum</name>
    <dbReference type="NCBI Taxonomy" id="34286"/>
    <lineage>
        <taxon>Eukaryota</taxon>
        <taxon>Viridiplantae</taxon>
        <taxon>Streptophyta</taxon>
        <taxon>Embryophyta</taxon>
        <taxon>Tracheophyta</taxon>
        <taxon>Spermatophyta</taxon>
        <taxon>Magnoliopsida</taxon>
        <taxon>eudicotyledons</taxon>
        <taxon>Gunneridae</taxon>
        <taxon>Pentapetalae</taxon>
        <taxon>rosids</taxon>
        <taxon>malvids</taxon>
        <taxon>Malvales</taxon>
        <taxon>Malvaceae</taxon>
        <taxon>Malvoideae</taxon>
        <taxon>Gossypium</taxon>
    </lineage>
</organism>
<feature type="compositionally biased region" description="Basic and acidic residues" evidence="1">
    <location>
        <begin position="372"/>
        <end position="391"/>
    </location>
</feature>
<feature type="compositionally biased region" description="Acidic residues" evidence="1">
    <location>
        <begin position="355"/>
        <end position="371"/>
    </location>
</feature>
<dbReference type="EMBL" id="JABFAB010000013">
    <property type="protein sequence ID" value="MBA0668198.1"/>
    <property type="molecule type" value="Genomic_DNA"/>
</dbReference>
<evidence type="ECO:0000313" key="3">
    <source>
        <dbReference type="Proteomes" id="UP000593573"/>
    </source>
</evidence>
<comment type="caution">
    <text evidence="2">The sequence shown here is derived from an EMBL/GenBank/DDBJ whole genome shotgun (WGS) entry which is preliminary data.</text>
</comment>
<feature type="region of interest" description="Disordered" evidence="1">
    <location>
        <begin position="329"/>
        <end position="391"/>
    </location>
</feature>
<sequence>VEEKLVQLSALSCHLYRRCAQLDALSLNIYTTIALATTNDRVLKAFIHNLTKPPIPTICGYLQEARFLHASRMLEGCKLDPRLISALDFCTTLLGKVPNNFNSGWISMNWLAKKFDKLLVDATEVVKVATTPSRLQRMQKTKFRISRVGHIIPRAFGWTQQIPPLLQDLKELHKVGMHGKNDENWQELHKEYIEAWDHRMNFLPICEPFFLADTVACLEYLPWFRLASKLYLLLLKARSKKKQRRLPQQQRRARCSRTAAPYYAPPLHVAGFSVSVGTYFGPPKPLAFYTLMSTQMSGQMLTHALSPMTTLMQMPMLMLMPWLMSIGSSTQPSAGGVEDTRWEARTTLHSSTLEGDGEEEDEYEYEQEDEDQYQHREETHYEHNDNGGDRD</sequence>
<reference evidence="2 3" key="1">
    <citation type="journal article" date="2019" name="Genome Biol. Evol.">
        <title>Insights into the evolution of the New World diploid cottons (Gossypium, subgenus Houzingenia) based on genome sequencing.</title>
        <authorList>
            <person name="Grover C.E."/>
            <person name="Arick M.A. 2nd"/>
            <person name="Thrash A."/>
            <person name="Conover J.L."/>
            <person name="Sanders W.S."/>
            <person name="Peterson D.G."/>
            <person name="Frelichowski J.E."/>
            <person name="Scheffler J.A."/>
            <person name="Scheffler B.E."/>
            <person name="Wendel J.F."/>
        </authorList>
    </citation>
    <scope>NUCLEOTIDE SEQUENCE [LARGE SCALE GENOMIC DNA]</scope>
    <source>
        <strain evidence="2">57</strain>
        <tissue evidence="2">Leaf</tissue>
    </source>
</reference>
<dbReference type="Proteomes" id="UP000593573">
    <property type="component" value="Unassembled WGS sequence"/>
</dbReference>
<name>A0A7J8VZL9_9ROSI</name>
<protein>
    <submittedName>
        <fullName evidence="2">Uncharacterized protein</fullName>
    </submittedName>
</protein>
<feature type="non-terminal residue" evidence="2">
    <location>
        <position position="391"/>
    </location>
</feature>
<evidence type="ECO:0000256" key="1">
    <source>
        <dbReference type="SAM" id="MobiDB-lite"/>
    </source>
</evidence>